<proteinExistence type="predicted"/>
<dbReference type="EMBL" id="BIFH01000019">
    <property type="protein sequence ID" value="GCD95857.1"/>
    <property type="molecule type" value="Genomic_DNA"/>
</dbReference>
<evidence type="ECO:0000313" key="4">
    <source>
        <dbReference type="Proteomes" id="UP000286931"/>
    </source>
</evidence>
<evidence type="ECO:0000313" key="3">
    <source>
        <dbReference type="EMBL" id="GCD95857.1"/>
    </source>
</evidence>
<dbReference type="Gene3D" id="3.40.30.10">
    <property type="entry name" value="Glutaredoxin"/>
    <property type="match status" value="1"/>
</dbReference>
<keyword evidence="4" id="KW-1185">Reference proteome</keyword>
<dbReference type="Pfam" id="PF13192">
    <property type="entry name" value="Thioredoxin_3"/>
    <property type="match status" value="1"/>
</dbReference>
<feature type="compositionally biased region" description="Basic and acidic residues" evidence="1">
    <location>
        <begin position="121"/>
        <end position="136"/>
    </location>
</feature>
<feature type="domain" description="Thioredoxin-like fold" evidence="2">
    <location>
        <begin position="1"/>
        <end position="70"/>
    </location>
</feature>
<gene>
    <name evidence="3" type="ORF">EHYA_03541</name>
</gene>
<dbReference type="AlphaFoldDB" id="A0A401YMP5"/>
<protein>
    <recommendedName>
        <fullName evidence="2">Thioredoxin-like fold domain-containing protein</fullName>
    </recommendedName>
</protein>
<dbReference type="Proteomes" id="UP000286931">
    <property type="component" value="Unassembled WGS sequence"/>
</dbReference>
<feature type="region of interest" description="Disordered" evidence="1">
    <location>
        <begin position="75"/>
        <end position="151"/>
    </location>
</feature>
<feature type="compositionally biased region" description="Low complexity" evidence="1">
    <location>
        <begin position="90"/>
        <end position="104"/>
    </location>
</feature>
<accession>A0A401YMP5</accession>
<comment type="caution">
    <text evidence="3">The sequence shown here is derived from an EMBL/GenBank/DDBJ whole genome shotgun (WGS) entry which is preliminary data.</text>
</comment>
<organism evidence="3 4">
    <name type="scientific">Embleya hyalina</name>
    <dbReference type="NCBI Taxonomy" id="516124"/>
    <lineage>
        <taxon>Bacteria</taxon>
        <taxon>Bacillati</taxon>
        <taxon>Actinomycetota</taxon>
        <taxon>Actinomycetes</taxon>
        <taxon>Kitasatosporales</taxon>
        <taxon>Streptomycetaceae</taxon>
        <taxon>Embleya</taxon>
    </lineage>
</organism>
<evidence type="ECO:0000259" key="2">
    <source>
        <dbReference type="Pfam" id="PF13192"/>
    </source>
</evidence>
<sequence>MRITVLAVPHCPNLPVVRQRIAAALDGRAVEVDVVEVRDETEAVRRGMTGSPTVLIDGIDPFAVPGAMPSLSCRLYRDTDGRPEGAPNVRALRGALAGPPGGRSRAAREQGHPDQGVSEPTGRDGRGRRAPAEGGRRATKPPLTDGRTRPP</sequence>
<name>A0A401YMP5_9ACTN</name>
<evidence type="ECO:0000256" key="1">
    <source>
        <dbReference type="SAM" id="MobiDB-lite"/>
    </source>
</evidence>
<dbReference type="RefSeq" id="WP_174861388.1">
    <property type="nucleotide sequence ID" value="NZ_BIFH01000019.1"/>
</dbReference>
<reference evidence="3 4" key="1">
    <citation type="submission" date="2018-12" db="EMBL/GenBank/DDBJ databases">
        <title>Draft genome sequence of Embleya hyalina NBRC 13850T.</title>
        <authorList>
            <person name="Komaki H."/>
            <person name="Hosoyama A."/>
            <person name="Kimura A."/>
            <person name="Ichikawa N."/>
            <person name="Tamura T."/>
        </authorList>
    </citation>
    <scope>NUCLEOTIDE SEQUENCE [LARGE SCALE GENOMIC DNA]</scope>
    <source>
        <strain evidence="3 4">NBRC 13850</strain>
    </source>
</reference>
<dbReference type="InterPro" id="IPR012336">
    <property type="entry name" value="Thioredoxin-like_fold"/>
</dbReference>